<proteinExistence type="inferred from homology"/>
<dbReference type="Gene3D" id="1.20.1530.20">
    <property type="match status" value="1"/>
</dbReference>
<feature type="transmembrane region" description="Helical" evidence="7">
    <location>
        <begin position="465"/>
        <end position="488"/>
    </location>
</feature>
<reference evidence="9" key="1">
    <citation type="submission" date="2021-12" db="EMBL/GenBank/DDBJ databases">
        <authorList>
            <person name="King R."/>
        </authorList>
    </citation>
    <scope>NUCLEOTIDE SEQUENCE</scope>
</reference>
<feature type="transmembrane region" description="Helical" evidence="7">
    <location>
        <begin position="169"/>
        <end position="187"/>
    </location>
</feature>
<evidence type="ECO:0000256" key="3">
    <source>
        <dbReference type="ARBA" id="ARBA00022692"/>
    </source>
</evidence>
<feature type="transmembrane region" description="Helical" evidence="7">
    <location>
        <begin position="308"/>
        <end position="329"/>
    </location>
</feature>
<dbReference type="InterPro" id="IPR051843">
    <property type="entry name" value="CPA1_transporter"/>
</dbReference>
<evidence type="ECO:0000313" key="10">
    <source>
        <dbReference type="Proteomes" id="UP001152759"/>
    </source>
</evidence>
<keyword evidence="3 7" id="KW-0812">Transmembrane</keyword>
<feature type="domain" description="Cation/H+ exchanger transmembrane" evidence="8">
    <location>
        <begin position="206"/>
        <end position="564"/>
    </location>
</feature>
<evidence type="ECO:0000256" key="2">
    <source>
        <dbReference type="ARBA" id="ARBA00007367"/>
    </source>
</evidence>
<keyword evidence="4 7" id="KW-1133">Transmembrane helix</keyword>
<feature type="region of interest" description="Disordered" evidence="6">
    <location>
        <begin position="1"/>
        <end position="94"/>
    </location>
</feature>
<accession>A0A9P0F5W0</accession>
<dbReference type="PANTHER" id="PTHR31102:SF1">
    <property type="entry name" value="CATION_H+ EXCHANGER DOMAIN-CONTAINING PROTEIN"/>
    <property type="match status" value="1"/>
</dbReference>
<dbReference type="AlphaFoldDB" id="A0A9P0F5W0"/>
<protein>
    <recommendedName>
        <fullName evidence="8">Cation/H+ exchanger transmembrane domain-containing protein</fullName>
    </recommendedName>
</protein>
<evidence type="ECO:0000256" key="7">
    <source>
        <dbReference type="SAM" id="Phobius"/>
    </source>
</evidence>
<dbReference type="GO" id="GO:0016020">
    <property type="term" value="C:membrane"/>
    <property type="evidence" value="ECO:0007669"/>
    <property type="project" value="UniProtKB-SubCell"/>
</dbReference>
<evidence type="ECO:0000256" key="6">
    <source>
        <dbReference type="SAM" id="MobiDB-lite"/>
    </source>
</evidence>
<dbReference type="EMBL" id="OU963866">
    <property type="protein sequence ID" value="CAH0390299.1"/>
    <property type="molecule type" value="Genomic_DNA"/>
</dbReference>
<dbReference type="Proteomes" id="UP001152759">
    <property type="component" value="Chromosome 5"/>
</dbReference>
<dbReference type="KEGG" id="btab:109037508"/>
<feature type="transmembrane region" description="Helical" evidence="7">
    <location>
        <begin position="500"/>
        <end position="519"/>
    </location>
</feature>
<dbReference type="GO" id="GO:0015297">
    <property type="term" value="F:antiporter activity"/>
    <property type="evidence" value="ECO:0007669"/>
    <property type="project" value="InterPro"/>
</dbReference>
<evidence type="ECO:0000259" key="8">
    <source>
        <dbReference type="Pfam" id="PF00999"/>
    </source>
</evidence>
<feature type="transmembrane region" description="Helical" evidence="7">
    <location>
        <begin position="341"/>
        <end position="368"/>
    </location>
</feature>
<feature type="transmembrane region" description="Helical" evidence="7">
    <location>
        <begin position="374"/>
        <end position="397"/>
    </location>
</feature>
<feature type="transmembrane region" description="Helical" evidence="7">
    <location>
        <begin position="434"/>
        <end position="453"/>
    </location>
</feature>
<feature type="transmembrane region" description="Helical" evidence="7">
    <location>
        <begin position="221"/>
        <end position="238"/>
    </location>
</feature>
<sequence>MTKSLSPHSGDNDVSPESPQPRETMASVLQATLGVPEETKRRVSISLDAIQADEQKHGDHSSPNSINSRYQYTNPSFTSSEGGINGSGPPGAFHKRPSWADLGKSCMHNSSRKSYSLDDTDNEKQEDSCWFWFCLKCRQKEVGPGWEPWFWTSVCPHPFCPSYRHVARVVSHFILGFLLWGILYTLMGHDVAPGGQLFNIALLCISANFGGWVFRMLTIPPLVGMLLVGMLYQNIGLIDIHPPYVKVVATFRKIALVVLLTRAGLDLDPSVMHKLCGTILRIGLVPWIVEAACVSCGAYWIFGMPWLWATLFGSVVAAVSPAVVVPALLKLRGKGYGIAKGIPTLIIAVSGIDDAASVVAFGILYNAIFSEESFTYTLLVGPISIIGGIGFGTMWGLLSKYIPEKEDPYVVPIRILTLLGGGLIAVFGSEYLGMEGAGPLGVIAAAFMCSLFWSKQGWEVGENPVSTAFEIFWMIFEPILFGLTGTQIKINEMNPQDTTMLGAILLGSIVARMLITLIVCIGAKLNTKEKIFTGFACMTKASVQAALAPVALETVRKMQGSDMEVEFARTMSLGCILSILMTAPLGALILAMTGTRLLTKTKASPAPPQGWRRGARPSLRDITITDEPMDEEDPEPGPDSERKEESS</sequence>
<dbReference type="Pfam" id="PF00999">
    <property type="entry name" value="Na_H_Exchanger"/>
    <property type="match status" value="1"/>
</dbReference>
<evidence type="ECO:0000256" key="4">
    <source>
        <dbReference type="ARBA" id="ARBA00022989"/>
    </source>
</evidence>
<feature type="transmembrane region" description="Helical" evidence="7">
    <location>
        <begin position="282"/>
        <end position="302"/>
    </location>
</feature>
<dbReference type="GO" id="GO:1902600">
    <property type="term" value="P:proton transmembrane transport"/>
    <property type="evidence" value="ECO:0007669"/>
    <property type="project" value="InterPro"/>
</dbReference>
<dbReference type="InterPro" id="IPR006153">
    <property type="entry name" value="Cation/H_exchanger_TM"/>
</dbReference>
<gene>
    <name evidence="9" type="ORF">BEMITA_LOCUS9036</name>
</gene>
<evidence type="ECO:0000256" key="5">
    <source>
        <dbReference type="ARBA" id="ARBA00023136"/>
    </source>
</evidence>
<name>A0A9P0F5W0_BEMTA</name>
<dbReference type="InterPro" id="IPR038770">
    <property type="entry name" value="Na+/solute_symporter_sf"/>
</dbReference>
<evidence type="ECO:0000313" key="9">
    <source>
        <dbReference type="EMBL" id="CAH0390299.1"/>
    </source>
</evidence>
<dbReference type="PANTHER" id="PTHR31102">
    <property type="match status" value="1"/>
</dbReference>
<comment type="similarity">
    <text evidence="2">Belongs to the monovalent cation:proton antiporter 1 (CPA1) transporter (TC 2.A.36) family.</text>
</comment>
<feature type="compositionally biased region" description="Acidic residues" evidence="6">
    <location>
        <begin position="627"/>
        <end position="638"/>
    </location>
</feature>
<keyword evidence="10" id="KW-1185">Reference proteome</keyword>
<keyword evidence="5 7" id="KW-0472">Membrane</keyword>
<feature type="region of interest" description="Disordered" evidence="6">
    <location>
        <begin position="601"/>
        <end position="647"/>
    </location>
</feature>
<feature type="compositionally biased region" description="Polar residues" evidence="6">
    <location>
        <begin position="61"/>
        <end position="82"/>
    </location>
</feature>
<comment type="subcellular location">
    <subcellularLocation>
        <location evidence="1">Membrane</location>
        <topology evidence="1">Multi-pass membrane protein</topology>
    </subcellularLocation>
</comment>
<organism evidence="9 10">
    <name type="scientific">Bemisia tabaci</name>
    <name type="common">Sweetpotato whitefly</name>
    <name type="synonym">Aleurodes tabaci</name>
    <dbReference type="NCBI Taxonomy" id="7038"/>
    <lineage>
        <taxon>Eukaryota</taxon>
        <taxon>Metazoa</taxon>
        <taxon>Ecdysozoa</taxon>
        <taxon>Arthropoda</taxon>
        <taxon>Hexapoda</taxon>
        <taxon>Insecta</taxon>
        <taxon>Pterygota</taxon>
        <taxon>Neoptera</taxon>
        <taxon>Paraneoptera</taxon>
        <taxon>Hemiptera</taxon>
        <taxon>Sternorrhyncha</taxon>
        <taxon>Aleyrodoidea</taxon>
        <taxon>Aleyrodidae</taxon>
        <taxon>Aleyrodinae</taxon>
        <taxon>Bemisia</taxon>
    </lineage>
</organism>
<feature type="transmembrane region" description="Helical" evidence="7">
    <location>
        <begin position="409"/>
        <end position="428"/>
    </location>
</feature>
<evidence type="ECO:0000256" key="1">
    <source>
        <dbReference type="ARBA" id="ARBA00004141"/>
    </source>
</evidence>
<feature type="transmembrane region" description="Helical" evidence="7">
    <location>
        <begin position="571"/>
        <end position="592"/>
    </location>
</feature>